<organism evidence="2 3">
    <name type="scientific">Methylocystis parvus</name>
    <dbReference type="NCBI Taxonomy" id="134"/>
    <lineage>
        <taxon>Bacteria</taxon>
        <taxon>Pseudomonadati</taxon>
        <taxon>Pseudomonadota</taxon>
        <taxon>Alphaproteobacteria</taxon>
        <taxon>Hyphomicrobiales</taxon>
        <taxon>Methylocystaceae</taxon>
        <taxon>Methylocystis</taxon>
    </lineage>
</organism>
<dbReference type="RefSeq" id="WP_016921126.1">
    <property type="nucleotide sequence ID" value="NZ_CP044331.1"/>
</dbReference>
<proteinExistence type="predicted"/>
<keyword evidence="1" id="KW-0732">Signal</keyword>
<reference evidence="2 3" key="1">
    <citation type="submission" date="2019-09" db="EMBL/GenBank/DDBJ databases">
        <title>Isolation and complete genome sequencing of Methylocystis species.</title>
        <authorList>
            <person name="Rumah B.L."/>
            <person name="Stead C.E."/>
            <person name="Stevens B.C."/>
            <person name="Minton N.P."/>
            <person name="Grosse-Honebrink A."/>
            <person name="Zhang Y."/>
        </authorList>
    </citation>
    <scope>NUCLEOTIDE SEQUENCE [LARGE SCALE GENOMIC DNA]</scope>
    <source>
        <strain evidence="2 3">BRCS2</strain>
    </source>
</reference>
<evidence type="ECO:0000256" key="1">
    <source>
        <dbReference type="SAM" id="SignalP"/>
    </source>
</evidence>
<protein>
    <submittedName>
        <fullName evidence="2">Uncharacterized protein</fullName>
    </submittedName>
</protein>
<evidence type="ECO:0000313" key="3">
    <source>
        <dbReference type="Proteomes" id="UP000422569"/>
    </source>
</evidence>
<accession>A0A6B8M835</accession>
<dbReference type="AlphaFoldDB" id="A0A6B8M835"/>
<feature type="signal peptide" evidence="1">
    <location>
        <begin position="1"/>
        <end position="17"/>
    </location>
</feature>
<sequence length="109" mass="11988">MKKLLLALVLFPSFAFAADDAVECSKKHDGSVKCDVKKDKVVVDAIVVNGGDCPVSEKDKVLHHPYNKGDKFTVPGQSKDFPPGFDDCSYIREVTVKTHDGKKKTFDAM</sequence>
<dbReference type="Proteomes" id="UP000422569">
    <property type="component" value="Chromosome"/>
</dbReference>
<gene>
    <name evidence="2" type="ORF">F7D14_15445</name>
</gene>
<feature type="chain" id="PRO_5025380301" evidence="1">
    <location>
        <begin position="18"/>
        <end position="109"/>
    </location>
</feature>
<evidence type="ECO:0000313" key="2">
    <source>
        <dbReference type="EMBL" id="QGM98736.1"/>
    </source>
</evidence>
<dbReference type="EMBL" id="CP044331">
    <property type="protein sequence ID" value="QGM98736.1"/>
    <property type="molecule type" value="Genomic_DNA"/>
</dbReference>
<name>A0A6B8M835_9HYPH</name>
<keyword evidence="3" id="KW-1185">Reference proteome</keyword>
<dbReference type="KEGG" id="mpar:F7D14_15445"/>